<name>A0ABN3RIC0_9ACTN</name>
<keyword evidence="4" id="KW-1185">Reference proteome</keyword>
<sequence>MVLCGALLAPAILAGGLLVAQLTGYDAATLAAGAPDGAVDGDSVRRARAGQYAGAGQNAPVGESANQGKSASRGGSAGQGVGAHQGAYQGEGVHQGGSADPGHGAYLSHSATLGHRLSEGDGTRVGHLARAERGMSFAPVLAPAPPHPDSRYGGPIPSSNQAREPARVAVAVPREVERVSTPEPDVEERRPGSEAREPRQPGEPGEPGESRWERPPEPEGCPGEWEETWLWEVCQEHQRRLA</sequence>
<accession>A0ABN3RIC0</accession>
<feature type="compositionally biased region" description="Basic and acidic residues" evidence="1">
    <location>
        <begin position="187"/>
        <end position="200"/>
    </location>
</feature>
<protein>
    <submittedName>
        <fullName evidence="3">Uncharacterized protein</fullName>
    </submittedName>
</protein>
<evidence type="ECO:0000313" key="3">
    <source>
        <dbReference type="EMBL" id="GAA2653433.1"/>
    </source>
</evidence>
<evidence type="ECO:0000256" key="2">
    <source>
        <dbReference type="SAM" id="SignalP"/>
    </source>
</evidence>
<feature type="chain" id="PRO_5046372752" evidence="2">
    <location>
        <begin position="21"/>
        <end position="242"/>
    </location>
</feature>
<feature type="signal peptide" evidence="2">
    <location>
        <begin position="1"/>
        <end position="20"/>
    </location>
</feature>
<gene>
    <name evidence="3" type="ORF">GCM10010412_021550</name>
</gene>
<feature type="region of interest" description="Disordered" evidence="1">
    <location>
        <begin position="52"/>
        <end position="108"/>
    </location>
</feature>
<organism evidence="3 4">
    <name type="scientific">Nonomuraea recticatena</name>
    <dbReference type="NCBI Taxonomy" id="46178"/>
    <lineage>
        <taxon>Bacteria</taxon>
        <taxon>Bacillati</taxon>
        <taxon>Actinomycetota</taxon>
        <taxon>Actinomycetes</taxon>
        <taxon>Streptosporangiales</taxon>
        <taxon>Streptosporangiaceae</taxon>
        <taxon>Nonomuraea</taxon>
    </lineage>
</organism>
<dbReference type="EMBL" id="BAAATE010000004">
    <property type="protein sequence ID" value="GAA2653433.1"/>
    <property type="molecule type" value="Genomic_DNA"/>
</dbReference>
<dbReference type="Proteomes" id="UP001501666">
    <property type="component" value="Unassembled WGS sequence"/>
</dbReference>
<proteinExistence type="predicted"/>
<reference evidence="3 4" key="1">
    <citation type="journal article" date="2019" name="Int. J. Syst. Evol. Microbiol.">
        <title>The Global Catalogue of Microorganisms (GCM) 10K type strain sequencing project: providing services to taxonomists for standard genome sequencing and annotation.</title>
        <authorList>
            <consortium name="The Broad Institute Genomics Platform"/>
            <consortium name="The Broad Institute Genome Sequencing Center for Infectious Disease"/>
            <person name="Wu L."/>
            <person name="Ma J."/>
        </authorList>
    </citation>
    <scope>NUCLEOTIDE SEQUENCE [LARGE SCALE GENOMIC DNA]</scope>
    <source>
        <strain evidence="3 4">JCM 6835</strain>
    </source>
</reference>
<keyword evidence="2" id="KW-0732">Signal</keyword>
<feature type="region of interest" description="Disordered" evidence="1">
    <location>
        <begin position="137"/>
        <end position="226"/>
    </location>
</feature>
<evidence type="ECO:0000313" key="4">
    <source>
        <dbReference type="Proteomes" id="UP001501666"/>
    </source>
</evidence>
<evidence type="ECO:0000256" key="1">
    <source>
        <dbReference type="SAM" id="MobiDB-lite"/>
    </source>
</evidence>
<comment type="caution">
    <text evidence="3">The sequence shown here is derived from an EMBL/GenBank/DDBJ whole genome shotgun (WGS) entry which is preliminary data.</text>
</comment>
<feature type="compositionally biased region" description="Basic and acidic residues" evidence="1">
    <location>
        <begin position="208"/>
        <end position="217"/>
    </location>
</feature>